<reference evidence="2" key="1">
    <citation type="submission" date="2020-02" db="EMBL/GenBank/DDBJ databases">
        <authorList>
            <person name="Meier V. D."/>
        </authorList>
    </citation>
    <scope>NUCLEOTIDE SEQUENCE</scope>
    <source>
        <strain evidence="2">AVDCRST_MAG78</strain>
    </source>
</reference>
<feature type="compositionally biased region" description="Basic and acidic residues" evidence="1">
    <location>
        <begin position="179"/>
        <end position="188"/>
    </location>
</feature>
<feature type="compositionally biased region" description="Basic and acidic residues" evidence="1">
    <location>
        <begin position="216"/>
        <end position="239"/>
    </location>
</feature>
<dbReference type="AlphaFoldDB" id="A0A6J4QHV9"/>
<accession>A0A6J4QHV9</accession>
<dbReference type="EMBL" id="CADCVB010000181">
    <property type="protein sequence ID" value="CAA9444738.1"/>
    <property type="molecule type" value="Genomic_DNA"/>
</dbReference>
<feature type="compositionally biased region" description="Basic residues" evidence="1">
    <location>
        <begin position="189"/>
        <end position="209"/>
    </location>
</feature>
<gene>
    <name evidence="2" type="ORF">AVDCRST_MAG78-2769</name>
</gene>
<evidence type="ECO:0000313" key="2">
    <source>
        <dbReference type="EMBL" id="CAA9444738.1"/>
    </source>
</evidence>
<feature type="non-terminal residue" evidence="2">
    <location>
        <position position="317"/>
    </location>
</feature>
<feature type="compositionally biased region" description="Basic residues" evidence="1">
    <location>
        <begin position="64"/>
        <end position="73"/>
    </location>
</feature>
<evidence type="ECO:0000256" key="1">
    <source>
        <dbReference type="SAM" id="MobiDB-lite"/>
    </source>
</evidence>
<feature type="compositionally biased region" description="Basic residues" evidence="1">
    <location>
        <begin position="40"/>
        <end position="55"/>
    </location>
</feature>
<organism evidence="2">
    <name type="scientific">uncultured Rubrobacteraceae bacterium</name>
    <dbReference type="NCBI Taxonomy" id="349277"/>
    <lineage>
        <taxon>Bacteria</taxon>
        <taxon>Bacillati</taxon>
        <taxon>Actinomycetota</taxon>
        <taxon>Rubrobacteria</taxon>
        <taxon>Rubrobacterales</taxon>
        <taxon>Rubrobacteraceae</taxon>
        <taxon>environmental samples</taxon>
    </lineage>
</organism>
<sequence>ALGSRPRYGWGFGLRPFHPHRGLRAHPPDRRARGLPGAHLRPKGRGRRGRLRRARPLGAGCAGRGRHHLRARPGRPYGADTRGCSGGATHRGTKRRPDRVDLRGGFHPRRQRAPKQPARDHPLGRGQRTLPPLPGGLCGRGRALRRQRADPHLRRRRRWARSVPAHDPPGPRLHGGSRRRPDGRDVPRARGRAGPIHRPRAARRARLKPRAAAAVDGRERPQKIDPPRDRRAGEDEHSHPKPALPRADRDDPAAMVVPVANPRGPTLAGNHTASGRADRPRGGVRLADELPGSLQACGGHQPAGLPAGVRRCSPAHV</sequence>
<proteinExistence type="predicted"/>
<protein>
    <submittedName>
        <fullName evidence="2">Transcriptional regulator, AraC family</fullName>
    </submittedName>
</protein>
<feature type="region of interest" description="Disordered" evidence="1">
    <location>
        <begin position="19"/>
        <end position="317"/>
    </location>
</feature>
<feature type="non-terminal residue" evidence="2">
    <location>
        <position position="1"/>
    </location>
</feature>
<name>A0A6J4QHV9_9ACTN</name>
<feature type="compositionally biased region" description="Low complexity" evidence="1">
    <location>
        <begin position="253"/>
        <end position="263"/>
    </location>
</feature>